<dbReference type="OrthoDB" id="9808689at2"/>
<evidence type="ECO:0000259" key="2">
    <source>
        <dbReference type="Pfam" id="PF03886"/>
    </source>
</evidence>
<gene>
    <name evidence="3" type="ORF">SAMN04488095_0413</name>
</gene>
<sequence>MISLPRRALLLGLVASSSGCAALGALENASRALPTYELTPVAGSGGARRAVTLVVARPEAPAAISTDRILIKPDPLSVAYLPDARWSEEVPQLVQSLVIRSIAESGRLGYVGSADGGPLPDVALLLRVDAFQAEPVAGQDAVPVRTALSASLIRDSDQRVLASRDFAGASLAASDRPADLVPAFQNALGPGLAALADWVARTV</sequence>
<proteinExistence type="predicted"/>
<dbReference type="SUPFAM" id="SSF159594">
    <property type="entry name" value="XCC0632-like"/>
    <property type="match status" value="1"/>
</dbReference>
<dbReference type="InterPro" id="IPR005586">
    <property type="entry name" value="ABC_trans_aux"/>
</dbReference>
<reference evidence="3 4" key="1">
    <citation type="submission" date="2016-10" db="EMBL/GenBank/DDBJ databases">
        <authorList>
            <person name="de Groot N.N."/>
        </authorList>
    </citation>
    <scope>NUCLEOTIDE SEQUENCE [LARGE SCALE GENOMIC DNA]</scope>
    <source>
        <strain evidence="3 4">DSM 19073</strain>
    </source>
</reference>
<dbReference type="Pfam" id="PF03886">
    <property type="entry name" value="ABC_trans_aux"/>
    <property type="match status" value="1"/>
</dbReference>
<evidence type="ECO:0000313" key="3">
    <source>
        <dbReference type="EMBL" id="SFI29377.1"/>
    </source>
</evidence>
<organism evidence="3 4">
    <name type="scientific">Jannaschia pohangensis</name>
    <dbReference type="NCBI Taxonomy" id="390807"/>
    <lineage>
        <taxon>Bacteria</taxon>
        <taxon>Pseudomonadati</taxon>
        <taxon>Pseudomonadota</taxon>
        <taxon>Alphaproteobacteria</taxon>
        <taxon>Rhodobacterales</taxon>
        <taxon>Roseobacteraceae</taxon>
        <taxon>Jannaschia</taxon>
    </lineage>
</organism>
<dbReference type="AlphaFoldDB" id="A0A1I3H1F5"/>
<dbReference type="STRING" id="390807.SAMN04488095_0413"/>
<accession>A0A1I3H1F5</accession>
<keyword evidence="4" id="KW-1185">Reference proteome</keyword>
<dbReference type="Proteomes" id="UP000199110">
    <property type="component" value="Unassembled WGS sequence"/>
</dbReference>
<dbReference type="RefSeq" id="WP_092776622.1">
    <property type="nucleotide sequence ID" value="NZ_FORA01000001.1"/>
</dbReference>
<protein>
    <submittedName>
        <fullName evidence="3">Cholesterol transport system auxiliary component</fullName>
    </submittedName>
</protein>
<evidence type="ECO:0000256" key="1">
    <source>
        <dbReference type="SAM" id="SignalP"/>
    </source>
</evidence>
<keyword evidence="1" id="KW-0732">Signal</keyword>
<name>A0A1I3H1F5_9RHOB</name>
<feature type="domain" description="ABC-type transport auxiliary lipoprotein component" evidence="2">
    <location>
        <begin position="39"/>
        <end position="189"/>
    </location>
</feature>
<dbReference type="PROSITE" id="PS51257">
    <property type="entry name" value="PROKAR_LIPOPROTEIN"/>
    <property type="match status" value="1"/>
</dbReference>
<dbReference type="EMBL" id="FORA01000001">
    <property type="protein sequence ID" value="SFI29377.1"/>
    <property type="molecule type" value="Genomic_DNA"/>
</dbReference>
<dbReference type="Gene3D" id="3.40.50.10610">
    <property type="entry name" value="ABC-type transport auxiliary lipoprotein component"/>
    <property type="match status" value="1"/>
</dbReference>
<feature type="signal peptide" evidence="1">
    <location>
        <begin position="1"/>
        <end position="21"/>
    </location>
</feature>
<feature type="chain" id="PRO_5011744713" evidence="1">
    <location>
        <begin position="22"/>
        <end position="203"/>
    </location>
</feature>
<evidence type="ECO:0000313" key="4">
    <source>
        <dbReference type="Proteomes" id="UP000199110"/>
    </source>
</evidence>